<dbReference type="EMBL" id="JAACXV010014605">
    <property type="protein sequence ID" value="KAF7265582.1"/>
    <property type="molecule type" value="Genomic_DNA"/>
</dbReference>
<dbReference type="InterPro" id="IPR029131">
    <property type="entry name" value="HAUS5"/>
</dbReference>
<dbReference type="GO" id="GO:0070652">
    <property type="term" value="C:HAUS complex"/>
    <property type="evidence" value="ECO:0007669"/>
    <property type="project" value="InterPro"/>
</dbReference>
<proteinExistence type="predicted"/>
<sequence>MNNCQELVIWLRKMNFTEEIPDSFVEICNNSTLFIWEQLMQNVVHKREVENIKKNIILHRLQQKDLNRQDEFIYKMKDVELFRKKKTLQNKLHLLNDTVQDKQIRLQQLSHNTKVKELTVDFLKKKISQNKQRKYLLDLKKQQLENQNHEAVEMLTKLRNVTPVEVELSNNTKEITKTLEKCSEKLTEIIKQNLISKQNITQSNTLNTMSKKKKPADMSSIASYMAIREKKDFNNVSTSLIQKFQSKENISPNISPGHVKQNMLRTPEVLVEVPKIQPDKRESLGILNESFLNNDSFFDVSKTFLSCNKLDNNSRNNEYFNTLDSNDSVIFNYNKKSNKDKLNNLTNKNYNDDIINMDLHEILKLNNRHLVYNVLQKIIEDIKLKFTMMVSMPSQSKQNKQRENEDDVAKLQAVHIQTELNIIRQKRILVNLLSNIAKKKAQILEIIGQDNGEYLDFAIKEVRTDTSLAAMKKEINSSKLQANNEQELQIIQSKIFKIKNEIGSKMSLMQLAIEELNKVHMELLTNHEKSSSPLWRLRLLKAETNWMQPMLDNLWETEIKIFESFPLEYQRQCTFTDKSIFYRDLCINNYSELEKINQEDLQILCSMLDNPLSPPETVLSNLIRAKEKLKLLNRFKERANAIYTKKYSFDELQKQESYLSYAIDSLKTIMRSFKASKTLAVGDFVEQSMKIWLEMPVKDLISHKRIVEG</sequence>
<evidence type="ECO:0000313" key="2">
    <source>
        <dbReference type="Proteomes" id="UP000625711"/>
    </source>
</evidence>
<dbReference type="OrthoDB" id="8192537at2759"/>
<reference evidence="1" key="1">
    <citation type="submission" date="2020-08" db="EMBL/GenBank/DDBJ databases">
        <title>Genome sequencing and assembly of the red palm weevil Rhynchophorus ferrugineus.</title>
        <authorList>
            <person name="Dias G.B."/>
            <person name="Bergman C.M."/>
            <person name="Manee M."/>
        </authorList>
    </citation>
    <scope>NUCLEOTIDE SEQUENCE</scope>
    <source>
        <strain evidence="1">AA-2017</strain>
        <tissue evidence="1">Whole larva</tissue>
    </source>
</reference>
<dbReference type="GO" id="GO:0051225">
    <property type="term" value="P:spindle assembly"/>
    <property type="evidence" value="ECO:0007669"/>
    <property type="project" value="InterPro"/>
</dbReference>
<keyword evidence="2" id="KW-1185">Reference proteome</keyword>
<gene>
    <name evidence="1" type="ORF">GWI33_021034</name>
</gene>
<accession>A0A834HRA7</accession>
<evidence type="ECO:0000313" key="1">
    <source>
        <dbReference type="EMBL" id="KAF7265582.1"/>
    </source>
</evidence>
<protein>
    <submittedName>
        <fullName evidence="1">Uncharacterized protein</fullName>
    </submittedName>
</protein>
<dbReference type="AlphaFoldDB" id="A0A834HRA7"/>
<comment type="caution">
    <text evidence="1">The sequence shown here is derived from an EMBL/GenBank/DDBJ whole genome shotgun (WGS) entry which is preliminary data.</text>
</comment>
<dbReference type="Proteomes" id="UP000625711">
    <property type="component" value="Unassembled WGS sequence"/>
</dbReference>
<dbReference type="Pfam" id="PF14817">
    <property type="entry name" value="HAUS5"/>
    <property type="match status" value="1"/>
</dbReference>
<name>A0A834HRA7_RHYFE</name>
<organism evidence="1 2">
    <name type="scientific">Rhynchophorus ferrugineus</name>
    <name type="common">Red palm weevil</name>
    <name type="synonym">Curculio ferrugineus</name>
    <dbReference type="NCBI Taxonomy" id="354439"/>
    <lineage>
        <taxon>Eukaryota</taxon>
        <taxon>Metazoa</taxon>
        <taxon>Ecdysozoa</taxon>
        <taxon>Arthropoda</taxon>
        <taxon>Hexapoda</taxon>
        <taxon>Insecta</taxon>
        <taxon>Pterygota</taxon>
        <taxon>Neoptera</taxon>
        <taxon>Endopterygota</taxon>
        <taxon>Coleoptera</taxon>
        <taxon>Polyphaga</taxon>
        <taxon>Cucujiformia</taxon>
        <taxon>Curculionidae</taxon>
        <taxon>Dryophthorinae</taxon>
        <taxon>Rhynchophorus</taxon>
    </lineage>
</organism>